<dbReference type="RefSeq" id="WP_393168585.1">
    <property type="nucleotide sequence ID" value="NZ_JBICRM010000013.1"/>
</dbReference>
<sequence>MDLHERLLVQVSARDVYDAVALAGHPGSGLVFTGQAGHDAVRMVRRRGYDGPLLADRRRYAGSARVRGTARLSPDWIADQVESGATAPLTDSGYIGKGDHEALHTILEQAAQWEDVIAVLPVHARWVAEDRTSLMRTVTDYGASVALVVEDGPPYRPLPFPLLSAGIECLGALAHGAAWAAVGVREVLRHLYPEPHEARGGWRRGGARSAFVPERLEFVPVERLGEGTCGCSTCHGRPLRRLAEAGELEVNTHNATTLHRLHNRLLRSTHRERWWRELTESALTA</sequence>
<organism evidence="1 2">
    <name type="scientific">Nonomuraea marmarensis</name>
    <dbReference type="NCBI Taxonomy" id="3351344"/>
    <lineage>
        <taxon>Bacteria</taxon>
        <taxon>Bacillati</taxon>
        <taxon>Actinomycetota</taxon>
        <taxon>Actinomycetes</taxon>
        <taxon>Streptosporangiales</taxon>
        <taxon>Streptosporangiaceae</taxon>
        <taxon>Nonomuraea</taxon>
    </lineage>
</organism>
<proteinExistence type="predicted"/>
<name>A0ABW7AFD1_9ACTN</name>
<comment type="caution">
    <text evidence="1">The sequence shown here is derived from an EMBL/GenBank/DDBJ whole genome shotgun (WGS) entry which is preliminary data.</text>
</comment>
<reference evidence="1 2" key="1">
    <citation type="submission" date="2024-10" db="EMBL/GenBank/DDBJ databases">
        <authorList>
            <person name="Topkara A.R."/>
            <person name="Saygin H."/>
        </authorList>
    </citation>
    <scope>NUCLEOTIDE SEQUENCE [LARGE SCALE GENOMIC DNA]</scope>
    <source>
        <strain evidence="1 2">M3C6</strain>
    </source>
</reference>
<evidence type="ECO:0000313" key="1">
    <source>
        <dbReference type="EMBL" id="MFG1706070.1"/>
    </source>
</evidence>
<evidence type="ECO:0000313" key="2">
    <source>
        <dbReference type="Proteomes" id="UP001603978"/>
    </source>
</evidence>
<dbReference type="EMBL" id="JBICRM010000013">
    <property type="protein sequence ID" value="MFG1706070.1"/>
    <property type="molecule type" value="Genomic_DNA"/>
</dbReference>
<gene>
    <name evidence="1" type="ORF">ACFLIM_23025</name>
</gene>
<dbReference type="Proteomes" id="UP001603978">
    <property type="component" value="Unassembled WGS sequence"/>
</dbReference>
<protein>
    <submittedName>
        <fullName evidence="1">Uncharacterized protein</fullName>
    </submittedName>
</protein>
<keyword evidence="2" id="KW-1185">Reference proteome</keyword>
<accession>A0ABW7AFD1</accession>